<dbReference type="AlphaFoldDB" id="A0A9P3BVQ9"/>
<keyword evidence="2 3" id="KW-0040">ANK repeat</keyword>
<dbReference type="SUPFAM" id="SSF48403">
    <property type="entry name" value="Ankyrin repeat"/>
    <property type="match status" value="1"/>
</dbReference>
<keyword evidence="5" id="KW-1185">Reference proteome</keyword>
<dbReference type="PROSITE" id="PS50088">
    <property type="entry name" value="ANK_REPEAT"/>
    <property type="match status" value="2"/>
</dbReference>
<name>A0A9P3BVQ9_ASPVI</name>
<reference evidence="4 5" key="1">
    <citation type="submission" date="2021-02" db="EMBL/GenBank/DDBJ databases">
        <title>Pan-genome distribution and transcriptional activeness of fungal secondary metabolism genes in Aspergillus section Fumigati.</title>
        <authorList>
            <person name="Takahashi H."/>
            <person name="Umemura M."/>
            <person name="Ninomiya A."/>
            <person name="Kusuya Y."/>
            <person name="Urayama S."/>
            <person name="Shimizu M."/>
            <person name="Watanabe A."/>
            <person name="Kamei K."/>
            <person name="Yaguchi T."/>
            <person name="Hagiwara D."/>
        </authorList>
    </citation>
    <scope>NUCLEOTIDE SEQUENCE [LARGE SCALE GENOMIC DNA]</scope>
    <source>
        <strain evidence="4 5">IFM 47045</strain>
    </source>
</reference>
<proteinExistence type="predicted"/>
<feature type="repeat" description="ANK" evidence="3">
    <location>
        <begin position="100"/>
        <end position="132"/>
    </location>
</feature>
<evidence type="ECO:0000313" key="5">
    <source>
        <dbReference type="Proteomes" id="UP000710440"/>
    </source>
</evidence>
<dbReference type="PROSITE" id="PS50297">
    <property type="entry name" value="ANK_REP_REGION"/>
    <property type="match status" value="1"/>
</dbReference>
<evidence type="ECO:0000256" key="3">
    <source>
        <dbReference type="PROSITE-ProRule" id="PRU00023"/>
    </source>
</evidence>
<dbReference type="Gene3D" id="1.25.40.20">
    <property type="entry name" value="Ankyrin repeat-containing domain"/>
    <property type="match status" value="1"/>
</dbReference>
<comment type="caution">
    <text evidence="4">The sequence shown here is derived from an EMBL/GenBank/DDBJ whole genome shotgun (WGS) entry which is preliminary data.</text>
</comment>
<dbReference type="Proteomes" id="UP000710440">
    <property type="component" value="Unassembled WGS sequence"/>
</dbReference>
<dbReference type="PANTHER" id="PTHR24171">
    <property type="entry name" value="ANKYRIN REPEAT DOMAIN-CONTAINING PROTEIN 39-RELATED"/>
    <property type="match status" value="1"/>
</dbReference>
<evidence type="ECO:0000256" key="2">
    <source>
        <dbReference type="ARBA" id="ARBA00023043"/>
    </source>
</evidence>
<evidence type="ECO:0008006" key="6">
    <source>
        <dbReference type="Google" id="ProtNLM"/>
    </source>
</evidence>
<dbReference type="OrthoDB" id="366390at2759"/>
<dbReference type="Pfam" id="PF12796">
    <property type="entry name" value="Ank_2"/>
    <property type="match status" value="1"/>
</dbReference>
<organism evidence="4 5">
    <name type="scientific">Aspergillus viridinutans</name>
    <dbReference type="NCBI Taxonomy" id="75553"/>
    <lineage>
        <taxon>Eukaryota</taxon>
        <taxon>Fungi</taxon>
        <taxon>Dikarya</taxon>
        <taxon>Ascomycota</taxon>
        <taxon>Pezizomycotina</taxon>
        <taxon>Eurotiomycetes</taxon>
        <taxon>Eurotiomycetidae</taxon>
        <taxon>Eurotiales</taxon>
        <taxon>Aspergillaceae</taxon>
        <taxon>Aspergillus</taxon>
        <taxon>Aspergillus subgen. Fumigati</taxon>
    </lineage>
</organism>
<feature type="repeat" description="ANK" evidence="3">
    <location>
        <begin position="24"/>
        <end position="66"/>
    </location>
</feature>
<dbReference type="EMBL" id="BOPL01000002">
    <property type="protein sequence ID" value="GIK00362.1"/>
    <property type="molecule type" value="Genomic_DNA"/>
</dbReference>
<evidence type="ECO:0000313" key="4">
    <source>
        <dbReference type="EMBL" id="GIK00362.1"/>
    </source>
</evidence>
<sequence length="153" mass="16981">MSRSLVCVQVLVREEANIHAVNMDAETPLHFAAGERSEWVEEKREDETALLKYLIAAGADINALTSTRESPLWYAVQADNLPAVRELLAGSTDIQLRNPYGETVLHEAAYRSSLAVVQMLVEAGVDVQARSKTMDLFCTAQQKAVVWILFNGY</sequence>
<dbReference type="GeneID" id="66932367"/>
<dbReference type="InterPro" id="IPR036770">
    <property type="entry name" value="Ankyrin_rpt-contain_sf"/>
</dbReference>
<gene>
    <name evidence="4" type="ORF">Aspvir_004385</name>
</gene>
<dbReference type="RefSeq" id="XP_043123548.1">
    <property type="nucleotide sequence ID" value="XM_043267613.1"/>
</dbReference>
<protein>
    <recommendedName>
        <fullName evidence="6">Ankyrin</fullName>
    </recommendedName>
</protein>
<accession>A0A9P3BVQ9</accession>
<evidence type="ECO:0000256" key="1">
    <source>
        <dbReference type="ARBA" id="ARBA00022737"/>
    </source>
</evidence>
<dbReference type="SMART" id="SM00248">
    <property type="entry name" value="ANK"/>
    <property type="match status" value="3"/>
</dbReference>
<dbReference type="PANTHER" id="PTHR24171:SF9">
    <property type="entry name" value="ANKYRIN REPEAT DOMAIN-CONTAINING PROTEIN 39"/>
    <property type="match status" value="1"/>
</dbReference>
<dbReference type="InterPro" id="IPR002110">
    <property type="entry name" value="Ankyrin_rpt"/>
</dbReference>
<keyword evidence="1" id="KW-0677">Repeat</keyword>